<feature type="region of interest" description="Disordered" evidence="1">
    <location>
        <begin position="16"/>
        <end position="38"/>
    </location>
</feature>
<evidence type="ECO:0000256" key="1">
    <source>
        <dbReference type="SAM" id="MobiDB-lite"/>
    </source>
</evidence>
<evidence type="ECO:0000313" key="3">
    <source>
        <dbReference type="Proteomes" id="UP000269721"/>
    </source>
</evidence>
<keyword evidence="3" id="KW-1185">Reference proteome</keyword>
<protein>
    <submittedName>
        <fullName evidence="2">Uncharacterized protein</fullName>
    </submittedName>
</protein>
<sequence length="189" mass="20620">MTVEVVRKSIGTRQRVFESKTDPSPGPSAQVGNLDVTSEGRLAYRRTHRTATQLQRASVPTEGNGELPPWAFHSYLFRSIVAKYPMSSVFGSYPLRQCGEGSPTQQGVELKETSYQRSNSPIQNLTCTSVPVTLIPVPEATFSQIEALLTETAADVVPPINTREEGPLIIAPEVRDNKFGDWASTVGSV</sequence>
<evidence type="ECO:0000313" key="2">
    <source>
        <dbReference type="EMBL" id="RKO91328.1"/>
    </source>
</evidence>
<dbReference type="AlphaFoldDB" id="A0A4P9WIQ7"/>
<gene>
    <name evidence="2" type="ORF">BDK51DRAFT_43231</name>
</gene>
<dbReference type="EMBL" id="KZ995117">
    <property type="protein sequence ID" value="RKO91328.1"/>
    <property type="molecule type" value="Genomic_DNA"/>
</dbReference>
<reference evidence="3" key="1">
    <citation type="journal article" date="2018" name="Nat. Microbiol.">
        <title>Leveraging single-cell genomics to expand the fungal tree of life.</title>
        <authorList>
            <person name="Ahrendt S.R."/>
            <person name="Quandt C.A."/>
            <person name="Ciobanu D."/>
            <person name="Clum A."/>
            <person name="Salamov A."/>
            <person name="Andreopoulos B."/>
            <person name="Cheng J.F."/>
            <person name="Woyke T."/>
            <person name="Pelin A."/>
            <person name="Henrissat B."/>
            <person name="Reynolds N.K."/>
            <person name="Benny G.L."/>
            <person name="Smith M.E."/>
            <person name="James T.Y."/>
            <person name="Grigoriev I.V."/>
        </authorList>
    </citation>
    <scope>NUCLEOTIDE SEQUENCE [LARGE SCALE GENOMIC DNA]</scope>
</reference>
<proteinExistence type="predicted"/>
<organism evidence="2 3">
    <name type="scientific">Blyttiomyces helicus</name>
    <dbReference type="NCBI Taxonomy" id="388810"/>
    <lineage>
        <taxon>Eukaryota</taxon>
        <taxon>Fungi</taxon>
        <taxon>Fungi incertae sedis</taxon>
        <taxon>Chytridiomycota</taxon>
        <taxon>Chytridiomycota incertae sedis</taxon>
        <taxon>Chytridiomycetes</taxon>
        <taxon>Chytridiomycetes incertae sedis</taxon>
        <taxon>Blyttiomyces</taxon>
    </lineage>
</organism>
<accession>A0A4P9WIQ7</accession>
<dbReference type="Proteomes" id="UP000269721">
    <property type="component" value="Unassembled WGS sequence"/>
</dbReference>
<name>A0A4P9WIQ7_9FUNG</name>